<sequence length="148" mass="15929">MIKETATVVAIDGDLITVEAAIKSTCSSCQAQSDCGTGAISRALAPKTQQLTLRSPLPVSLGQQVTVGVPEAGVLSASAWLYLIPLLVFITAMLGLSQLLPMMGMTHELWPLIPAVLVTFATYRFVAKRLKRRDQGKYQTVLLRAISE</sequence>
<dbReference type="EMBL" id="JAAAWN010000018">
    <property type="protein sequence ID" value="NDV92164.1"/>
    <property type="molecule type" value="Genomic_DNA"/>
</dbReference>
<reference evidence="2 3" key="1">
    <citation type="submission" date="2020-01" db="EMBL/GenBank/DDBJ databases">
        <authorList>
            <person name="Chen J."/>
            <person name="Zhu S."/>
            <person name="Yang J."/>
        </authorList>
    </citation>
    <scope>NUCLEOTIDE SEQUENCE [LARGE SCALE GENOMIC DNA]</scope>
    <source>
        <strain evidence="2 3">345S023</strain>
    </source>
</reference>
<dbReference type="InterPro" id="IPR007359">
    <property type="entry name" value="SigmaE_reg_RseC_MucC"/>
</dbReference>
<evidence type="ECO:0000313" key="3">
    <source>
        <dbReference type="Proteomes" id="UP000470213"/>
    </source>
</evidence>
<keyword evidence="1" id="KW-0812">Transmembrane</keyword>
<keyword evidence="1" id="KW-0472">Membrane</keyword>
<proteinExistence type="predicted"/>
<gene>
    <name evidence="2" type="ORF">GTH32_13365</name>
</gene>
<organism evidence="2 3">
    <name type="scientific">Alteromonas profundi</name>
    <dbReference type="NCBI Taxonomy" id="2696062"/>
    <lineage>
        <taxon>Bacteria</taxon>
        <taxon>Pseudomonadati</taxon>
        <taxon>Pseudomonadota</taxon>
        <taxon>Gammaproteobacteria</taxon>
        <taxon>Alteromonadales</taxon>
        <taxon>Alteromonadaceae</taxon>
        <taxon>Alteromonas/Salinimonas group</taxon>
        <taxon>Alteromonas</taxon>
    </lineage>
</organism>
<protein>
    <submittedName>
        <fullName evidence="2">Transcriptional regulator</fullName>
    </submittedName>
</protein>
<dbReference type="InterPro" id="IPR026268">
    <property type="entry name" value="RseC"/>
</dbReference>
<evidence type="ECO:0000256" key="1">
    <source>
        <dbReference type="SAM" id="Phobius"/>
    </source>
</evidence>
<name>A0A7X5LNG6_9ALTE</name>
<evidence type="ECO:0000313" key="2">
    <source>
        <dbReference type="EMBL" id="NDV92164.1"/>
    </source>
</evidence>
<accession>A0A7X5LNG6</accession>
<dbReference type="RefSeq" id="WP_163086497.1">
    <property type="nucleotide sequence ID" value="NZ_JAAAWN010000018.1"/>
</dbReference>
<dbReference type="PIRSF" id="PIRSF004923">
    <property type="entry name" value="RseC"/>
    <property type="match status" value="1"/>
</dbReference>
<comment type="caution">
    <text evidence="2">The sequence shown here is derived from an EMBL/GenBank/DDBJ whole genome shotgun (WGS) entry which is preliminary data.</text>
</comment>
<dbReference type="Proteomes" id="UP000470213">
    <property type="component" value="Unassembled WGS sequence"/>
</dbReference>
<dbReference type="Pfam" id="PF04246">
    <property type="entry name" value="RseC_MucC"/>
    <property type="match status" value="1"/>
</dbReference>
<feature type="transmembrane region" description="Helical" evidence="1">
    <location>
        <begin position="109"/>
        <end position="127"/>
    </location>
</feature>
<dbReference type="PANTHER" id="PTHR35867:SF1">
    <property type="entry name" value="PROTEIN RSEC"/>
    <property type="match status" value="1"/>
</dbReference>
<dbReference type="AlphaFoldDB" id="A0A7X5LNG6"/>
<keyword evidence="1" id="KW-1133">Transmembrane helix</keyword>
<feature type="transmembrane region" description="Helical" evidence="1">
    <location>
        <begin position="79"/>
        <end position="97"/>
    </location>
</feature>
<keyword evidence="3" id="KW-1185">Reference proteome</keyword>
<dbReference type="PANTHER" id="PTHR35867">
    <property type="entry name" value="PROTEIN RSEC"/>
    <property type="match status" value="1"/>
</dbReference>